<keyword evidence="1 10" id="KW-0645">Protease</keyword>
<dbReference type="Gene3D" id="3.40.390.10">
    <property type="entry name" value="Collagenase (Catalytic Domain)"/>
    <property type="match status" value="1"/>
</dbReference>
<evidence type="ECO:0000259" key="13">
    <source>
        <dbReference type="PROSITE" id="PS50060"/>
    </source>
</evidence>
<dbReference type="GO" id="GO:0016020">
    <property type="term" value="C:membrane"/>
    <property type="evidence" value="ECO:0007669"/>
    <property type="project" value="InterPro"/>
</dbReference>
<keyword evidence="12" id="KW-1133">Transmembrane helix</keyword>
<keyword evidence="6 10" id="KW-0482">Metalloprotease</keyword>
<organism evidence="15 16">
    <name type="scientific">Kryptolebias marmoratus</name>
    <name type="common">Mangrove killifish</name>
    <name type="synonym">Rivulus marmoratus</name>
    <dbReference type="NCBI Taxonomy" id="37003"/>
    <lineage>
        <taxon>Eukaryota</taxon>
        <taxon>Metazoa</taxon>
        <taxon>Chordata</taxon>
        <taxon>Craniata</taxon>
        <taxon>Vertebrata</taxon>
        <taxon>Euteleostomi</taxon>
        <taxon>Actinopterygii</taxon>
        <taxon>Neopterygii</taxon>
        <taxon>Teleostei</taxon>
        <taxon>Neoteleostei</taxon>
        <taxon>Acanthomorphata</taxon>
        <taxon>Ovalentaria</taxon>
        <taxon>Atherinomorphae</taxon>
        <taxon>Cyprinodontiformes</taxon>
        <taxon>Rivulidae</taxon>
        <taxon>Kryptolebias</taxon>
    </lineage>
</organism>
<dbReference type="FunFam" id="3.40.390.10:FF:000015">
    <property type="entry name" value="Meprin A subunit"/>
    <property type="match status" value="1"/>
</dbReference>
<comment type="caution">
    <text evidence="10">Lacks conserved residue(s) required for the propagation of feature annotation.</text>
</comment>
<comment type="cofactor">
    <cofactor evidence="10 11">
        <name>Zn(2+)</name>
        <dbReference type="ChEBI" id="CHEBI:29105"/>
    </cofactor>
    <text evidence="10 11">Binds 1 zinc ion per subunit.</text>
</comment>
<dbReference type="InterPro" id="IPR013320">
    <property type="entry name" value="ConA-like_dom_sf"/>
</dbReference>
<dbReference type="InterPro" id="IPR008974">
    <property type="entry name" value="TRAF-like"/>
</dbReference>
<evidence type="ECO:0000256" key="2">
    <source>
        <dbReference type="ARBA" id="ARBA00022723"/>
    </source>
</evidence>
<dbReference type="InterPro" id="IPR024079">
    <property type="entry name" value="MetalloPept_cat_dom_sf"/>
</dbReference>
<dbReference type="OMA" id="KIMSTKR"/>
<evidence type="ECO:0000259" key="14">
    <source>
        <dbReference type="PROSITE" id="PS51864"/>
    </source>
</evidence>
<dbReference type="Pfam" id="PF01400">
    <property type="entry name" value="Astacin"/>
    <property type="match status" value="1"/>
</dbReference>
<dbReference type="AlphaFoldDB" id="A0A3Q3FVY3"/>
<keyword evidence="5 10" id="KW-0862">Zinc</keyword>
<keyword evidence="8" id="KW-1015">Disulfide bond</keyword>
<dbReference type="SUPFAM" id="SSF49599">
    <property type="entry name" value="TRAF domain-like"/>
    <property type="match status" value="1"/>
</dbReference>
<dbReference type="PANTHER" id="PTHR10127">
    <property type="entry name" value="DISCOIDIN, CUB, EGF, LAMININ , AND ZINC METALLOPROTEASE DOMAIN CONTAINING"/>
    <property type="match status" value="1"/>
</dbReference>
<dbReference type="Pfam" id="PF22486">
    <property type="entry name" value="MATH_2"/>
    <property type="match status" value="1"/>
</dbReference>
<sequence length="578" mass="66768">MPSKSNLKILFNIKCKYEMPYLLQAPNRKRSTTHDGDKLWPTTVPYVLDNDLEMNAKGIILRAFDQFRIKSCIDFKTQDLEDYYLSFQKLEWCYSYVGREFTNGQNLSIGIGCDSLVIVEHEILHALGFHHEQSRYDRDDYVKIVLDNILKGHEYNFDTIGSENSTTHGVPYDYWSVMHYGKYAFSNGNGSTVITIDPKYQDVIGQKLGMSPRDVQELNLLYKCSKSFMFYCGFSNGTMCEMNQSLQNGSHWEVVTQVDGGPSYDHTNLPSETGDYGSYGFSSSGQEGDSAQLETQRMSPKRECNVQCLQFYYYHSGNESDELNIWIREFEDEQDSTGTLHLMEQISGPPTSHWKLHHVSLNSTKQFQVVFEVQKGAVNSTGGFSIDDLNLSETECPHIILQIDEFENYLNTSASGTRIYSPRQYSKEGYAYRIAVVLYQTYVGMYVQLLSGDFDDQLEWPCLQRQMTFQMLDQNPNIQQQMSKQWSFTSNQNDLTLNGTILWDNPRETGKDVFSDNSELVYGGMLWGYLSFMTLEELQLRDFLKGRSAIFMFHFKGRLYMHLVLTLVFLYCIESFKI</sequence>
<keyword evidence="7" id="KW-0865">Zymogen</keyword>
<dbReference type="SUPFAM" id="SSF55486">
    <property type="entry name" value="Metalloproteases ('zincins'), catalytic domain"/>
    <property type="match status" value="1"/>
</dbReference>
<evidence type="ECO:0000256" key="11">
    <source>
        <dbReference type="RuleBase" id="RU361183"/>
    </source>
</evidence>
<dbReference type="FunFam" id="2.60.210.10:FF:000009">
    <property type="entry name" value="Meprin A subunit"/>
    <property type="match status" value="1"/>
</dbReference>
<evidence type="ECO:0000256" key="5">
    <source>
        <dbReference type="ARBA" id="ARBA00022833"/>
    </source>
</evidence>
<evidence type="ECO:0000256" key="12">
    <source>
        <dbReference type="SAM" id="Phobius"/>
    </source>
</evidence>
<keyword evidence="2 10" id="KW-0479">Metal-binding</keyword>
<dbReference type="GO" id="GO:0004222">
    <property type="term" value="F:metalloendopeptidase activity"/>
    <property type="evidence" value="ECO:0007669"/>
    <property type="project" value="UniProtKB-UniRule"/>
</dbReference>
<evidence type="ECO:0000256" key="4">
    <source>
        <dbReference type="ARBA" id="ARBA00022801"/>
    </source>
</evidence>
<feature type="binding site" evidence="10">
    <location>
        <position position="131"/>
    </location>
    <ligand>
        <name>Zn(2+)</name>
        <dbReference type="ChEBI" id="CHEBI:29105"/>
        <note>catalytic</note>
    </ligand>
</feature>
<feature type="binding site" evidence="10">
    <location>
        <position position="121"/>
    </location>
    <ligand>
        <name>Zn(2+)</name>
        <dbReference type="ChEBI" id="CHEBI:29105"/>
        <note>catalytic</note>
    </ligand>
</feature>
<evidence type="ECO:0000256" key="10">
    <source>
        <dbReference type="PROSITE-ProRule" id="PRU01211"/>
    </source>
</evidence>
<reference evidence="15" key="2">
    <citation type="submission" date="2025-09" db="UniProtKB">
        <authorList>
            <consortium name="Ensembl"/>
        </authorList>
    </citation>
    <scope>IDENTIFICATION</scope>
</reference>
<dbReference type="PRINTS" id="PR00480">
    <property type="entry name" value="ASTACIN"/>
</dbReference>
<dbReference type="SMART" id="SM00137">
    <property type="entry name" value="MAM"/>
    <property type="match status" value="1"/>
</dbReference>
<name>A0A3Q3FVY3_KRYMA</name>
<evidence type="ECO:0000256" key="9">
    <source>
        <dbReference type="ARBA" id="ARBA00023180"/>
    </source>
</evidence>
<feature type="domain" description="Peptidase M12A" evidence="14">
    <location>
        <begin position="27"/>
        <end position="225"/>
    </location>
</feature>
<dbReference type="InterPro" id="IPR002083">
    <property type="entry name" value="MATH/TRAF_dom"/>
</dbReference>
<keyword evidence="9" id="KW-0325">Glycoprotein</keyword>
<keyword evidence="12" id="KW-0812">Transmembrane</keyword>
<keyword evidence="4 10" id="KW-0378">Hydrolase</keyword>
<keyword evidence="12" id="KW-0472">Membrane</keyword>
<dbReference type="GO" id="GO:0006508">
    <property type="term" value="P:proteolysis"/>
    <property type="evidence" value="ECO:0007669"/>
    <property type="project" value="UniProtKB-KW"/>
</dbReference>
<accession>A0A3Q3FVY3</accession>
<dbReference type="Proteomes" id="UP000264800">
    <property type="component" value="Unplaced"/>
</dbReference>
<dbReference type="Gene3D" id="2.60.120.200">
    <property type="match status" value="1"/>
</dbReference>
<evidence type="ECO:0000256" key="7">
    <source>
        <dbReference type="ARBA" id="ARBA00023145"/>
    </source>
</evidence>
<dbReference type="CDD" id="cd06263">
    <property type="entry name" value="MAM"/>
    <property type="match status" value="1"/>
</dbReference>
<dbReference type="InterPro" id="IPR000998">
    <property type="entry name" value="MAM_dom"/>
</dbReference>
<proteinExistence type="predicted"/>
<dbReference type="PANTHER" id="PTHR10127:SF903">
    <property type="entry name" value="MEPRIN A SUBUNIT"/>
    <property type="match status" value="1"/>
</dbReference>
<dbReference type="Pfam" id="PF00629">
    <property type="entry name" value="MAM"/>
    <property type="match status" value="1"/>
</dbReference>
<evidence type="ECO:0000256" key="1">
    <source>
        <dbReference type="ARBA" id="ARBA00022670"/>
    </source>
</evidence>
<evidence type="ECO:0000256" key="8">
    <source>
        <dbReference type="ARBA" id="ARBA00023157"/>
    </source>
</evidence>
<evidence type="ECO:0000256" key="6">
    <source>
        <dbReference type="ARBA" id="ARBA00023049"/>
    </source>
</evidence>
<dbReference type="GO" id="GO:0008270">
    <property type="term" value="F:zinc ion binding"/>
    <property type="evidence" value="ECO:0007669"/>
    <property type="project" value="UniProtKB-UniRule"/>
</dbReference>
<feature type="binding site" evidence="10">
    <location>
        <position position="125"/>
    </location>
    <ligand>
        <name>Zn(2+)</name>
        <dbReference type="ChEBI" id="CHEBI:29105"/>
        <note>catalytic</note>
    </ligand>
</feature>
<dbReference type="SUPFAM" id="SSF49899">
    <property type="entry name" value="Concanavalin A-like lectins/glucanases"/>
    <property type="match status" value="1"/>
</dbReference>
<dbReference type="PROSITE" id="PS50060">
    <property type="entry name" value="MAM_2"/>
    <property type="match status" value="1"/>
</dbReference>
<dbReference type="InterPro" id="IPR006026">
    <property type="entry name" value="Peptidase_Metallo"/>
</dbReference>
<feature type="transmembrane region" description="Helical" evidence="12">
    <location>
        <begin position="559"/>
        <end position="576"/>
    </location>
</feature>
<keyword evidence="3" id="KW-0732">Signal</keyword>
<dbReference type="Ensembl" id="ENSKMAT00000016765.1">
    <property type="protein sequence ID" value="ENSKMAP00000016532.1"/>
    <property type="gene ID" value="ENSKMAG00000012335.1"/>
</dbReference>
<evidence type="ECO:0000313" key="16">
    <source>
        <dbReference type="Proteomes" id="UP000264800"/>
    </source>
</evidence>
<dbReference type="SMART" id="SM00235">
    <property type="entry name" value="ZnMc"/>
    <property type="match status" value="1"/>
</dbReference>
<dbReference type="PROSITE" id="PS51864">
    <property type="entry name" value="ASTACIN"/>
    <property type="match status" value="1"/>
</dbReference>
<dbReference type="PRINTS" id="PR00020">
    <property type="entry name" value="MAMDOMAIN"/>
</dbReference>
<reference evidence="15" key="1">
    <citation type="submission" date="2025-08" db="UniProtKB">
        <authorList>
            <consortium name="Ensembl"/>
        </authorList>
    </citation>
    <scope>IDENTIFICATION</scope>
</reference>
<feature type="active site" evidence="10">
    <location>
        <position position="122"/>
    </location>
</feature>
<dbReference type="InterPro" id="IPR001506">
    <property type="entry name" value="Peptidase_M12A"/>
</dbReference>
<keyword evidence="16" id="KW-1185">Reference proteome</keyword>
<evidence type="ECO:0000313" key="15">
    <source>
        <dbReference type="Ensembl" id="ENSKMAP00000016532.1"/>
    </source>
</evidence>
<dbReference type="EC" id="3.4.24.-" evidence="11"/>
<dbReference type="GeneTree" id="ENSGT00950000183111"/>
<protein>
    <recommendedName>
        <fullName evidence="11">Metalloendopeptidase</fullName>
        <ecNumber evidence="11">3.4.24.-</ecNumber>
    </recommendedName>
</protein>
<dbReference type="Gene3D" id="2.60.210.10">
    <property type="entry name" value="Apoptosis, Tumor Necrosis Factor Receptor Associated Protein 2, Chain A"/>
    <property type="match status" value="1"/>
</dbReference>
<evidence type="ECO:0000256" key="3">
    <source>
        <dbReference type="ARBA" id="ARBA00022729"/>
    </source>
</evidence>
<feature type="domain" description="MAM" evidence="13">
    <location>
        <begin position="230"/>
        <end position="398"/>
    </location>
</feature>